<feature type="domain" description="DnaB/C C-terminal" evidence="3">
    <location>
        <begin position="145"/>
        <end position="217"/>
    </location>
</feature>
<evidence type="ECO:0000313" key="6">
    <source>
        <dbReference type="Proteomes" id="UP000051749"/>
    </source>
</evidence>
<evidence type="ECO:0000313" key="5">
    <source>
        <dbReference type="EMBL" id="SER18378.1"/>
    </source>
</evidence>
<evidence type="ECO:0000259" key="3">
    <source>
        <dbReference type="Pfam" id="PF07261"/>
    </source>
</evidence>
<dbReference type="EMBL" id="FOGK01000002">
    <property type="protein sequence ID" value="SER18378.1"/>
    <property type="molecule type" value="Genomic_DNA"/>
</dbReference>
<dbReference type="PATRIC" id="fig|319653.3.peg.1859"/>
<dbReference type="Gene3D" id="1.10.10.630">
    <property type="entry name" value="DnaD domain-like"/>
    <property type="match status" value="1"/>
</dbReference>
<keyword evidence="7" id="KW-1185">Reference proteome</keyword>
<dbReference type="Proteomes" id="UP000051749">
    <property type="component" value="Unassembled WGS sequence"/>
</dbReference>
<dbReference type="SUPFAM" id="SSF158499">
    <property type="entry name" value="DnaD domain-like"/>
    <property type="match status" value="1"/>
</dbReference>
<evidence type="ECO:0000313" key="4">
    <source>
        <dbReference type="EMBL" id="KRN82875.1"/>
    </source>
</evidence>
<reference evidence="4 6" key="1">
    <citation type="journal article" date="2015" name="Genome Announc.">
        <title>Expanding the biotechnology potential of lactobacilli through comparative genomics of 213 strains and associated genera.</title>
        <authorList>
            <person name="Sun Z."/>
            <person name="Harris H.M."/>
            <person name="McCann A."/>
            <person name="Guo C."/>
            <person name="Argimon S."/>
            <person name="Zhang W."/>
            <person name="Yang X."/>
            <person name="Jeffery I.B."/>
            <person name="Cooney J.C."/>
            <person name="Kagawa T.F."/>
            <person name="Liu W."/>
            <person name="Song Y."/>
            <person name="Salvetti E."/>
            <person name="Wrobel A."/>
            <person name="Rasinkangas P."/>
            <person name="Parkhill J."/>
            <person name="Rea M.C."/>
            <person name="O'Sullivan O."/>
            <person name="Ritari J."/>
            <person name="Douillard F.P."/>
            <person name="Paul Ross R."/>
            <person name="Yang R."/>
            <person name="Briner A.E."/>
            <person name="Felis G.E."/>
            <person name="de Vos W.M."/>
            <person name="Barrangou R."/>
            <person name="Klaenhammer T.R."/>
            <person name="Caufield P.W."/>
            <person name="Cui Y."/>
            <person name="Zhang H."/>
            <person name="O'Toole P.W."/>
        </authorList>
    </citation>
    <scope>NUCLEOTIDE SEQUENCE [LARGE SCALE GENOMIC DNA]</scope>
    <source>
        <strain evidence="4 6">DSM 22301</strain>
    </source>
</reference>
<feature type="region of interest" description="Disordered" evidence="2">
    <location>
        <begin position="98"/>
        <end position="140"/>
    </location>
</feature>
<feature type="compositionally biased region" description="Polar residues" evidence="2">
    <location>
        <begin position="226"/>
        <end position="241"/>
    </location>
</feature>
<name>A0A0R2K0I0_9LACO</name>
<dbReference type="InterPro" id="IPR053162">
    <property type="entry name" value="DnaD"/>
</dbReference>
<proteinExistence type="inferred from homology"/>
<protein>
    <submittedName>
        <fullName evidence="5">DnaD and phage-associated domain-containing protein</fullName>
    </submittedName>
    <submittedName>
        <fullName evidence="4">DnaD domain protein</fullName>
    </submittedName>
</protein>
<dbReference type="Proteomes" id="UP000182818">
    <property type="component" value="Unassembled WGS sequence"/>
</dbReference>
<dbReference type="AlphaFoldDB" id="A0A0R2K0I0"/>
<dbReference type="NCBIfam" id="TIGR01446">
    <property type="entry name" value="DnaD_dom"/>
    <property type="match status" value="1"/>
</dbReference>
<dbReference type="InterPro" id="IPR034829">
    <property type="entry name" value="DnaD-like_sf"/>
</dbReference>
<dbReference type="EMBL" id="JQBY01000006">
    <property type="protein sequence ID" value="KRN82875.1"/>
    <property type="molecule type" value="Genomic_DNA"/>
</dbReference>
<feature type="region of interest" description="Disordered" evidence="2">
    <location>
        <begin position="226"/>
        <end position="245"/>
    </location>
</feature>
<dbReference type="InterPro" id="IPR006343">
    <property type="entry name" value="DnaB/C_C"/>
</dbReference>
<dbReference type="GeneID" id="76043184"/>
<dbReference type="RefSeq" id="WP_057805559.1">
    <property type="nucleotide sequence ID" value="NZ_BJYP01000011.1"/>
</dbReference>
<organism evidence="4 6">
    <name type="scientific">Pediococcus ethanolidurans</name>
    <dbReference type="NCBI Taxonomy" id="319653"/>
    <lineage>
        <taxon>Bacteria</taxon>
        <taxon>Bacillati</taxon>
        <taxon>Bacillota</taxon>
        <taxon>Bacilli</taxon>
        <taxon>Lactobacillales</taxon>
        <taxon>Lactobacillaceae</taxon>
        <taxon>Pediococcus</taxon>
    </lineage>
</organism>
<dbReference type="Pfam" id="PF07261">
    <property type="entry name" value="DnaB_2"/>
    <property type="match status" value="1"/>
</dbReference>
<dbReference type="OrthoDB" id="2082007at2"/>
<evidence type="ECO:0000256" key="2">
    <source>
        <dbReference type="SAM" id="MobiDB-lite"/>
    </source>
</evidence>
<feature type="compositionally biased region" description="Polar residues" evidence="2">
    <location>
        <begin position="102"/>
        <end position="114"/>
    </location>
</feature>
<reference evidence="5 7" key="2">
    <citation type="submission" date="2016-10" db="EMBL/GenBank/DDBJ databases">
        <authorList>
            <person name="Varghese N."/>
            <person name="Submissions S."/>
        </authorList>
    </citation>
    <scope>NUCLEOTIDE SEQUENCE [LARGE SCALE GENOMIC DNA]</scope>
    <source>
        <strain evidence="5 7">CGMCC 1.3889</strain>
    </source>
</reference>
<sequence>MNYIQQIRAFDDFKLYKARLSAGQIALWHALMSINNKTSWQEWFTAANVTLESLSGLSRSGILKNRNILKQLELIDFKTNGRKATSYHVCTLYTSDSKHESNQSSKHSSTQDSTHTSKHESNTLTKHKLNETKQYEEGTVSPNSFETWENLWGFPNAIVQQDFEHWRADFSEDMIIYAITEAGKRDVQSKGADRYIDKVLDGWKERKITTIEQAKEAAAKHQELMKSQYSKPNWRQRTPVQKETLPDWAKSDYEVTDTMADAKTQQEFNERLAKLRSKRSS</sequence>
<comment type="caution">
    <text evidence="4">The sequence shown here is derived from an EMBL/GenBank/DDBJ whole genome shotgun (WGS) entry which is preliminary data.</text>
</comment>
<dbReference type="PANTHER" id="PTHR37293:SF5">
    <property type="entry name" value="DNA REPLICATION PROTEIN"/>
    <property type="match status" value="1"/>
</dbReference>
<evidence type="ECO:0000256" key="1">
    <source>
        <dbReference type="ARBA" id="ARBA00093462"/>
    </source>
</evidence>
<gene>
    <name evidence="4" type="ORF">IV87_GL001827</name>
    <name evidence="5" type="ORF">SAMN04487973_102170</name>
</gene>
<dbReference type="PANTHER" id="PTHR37293">
    <property type="entry name" value="PHAGE REPLICATION PROTEIN-RELATED"/>
    <property type="match status" value="1"/>
</dbReference>
<accession>A0A0R2K0I0</accession>
<comment type="similarity">
    <text evidence="1">Belongs to the DnaB/DnaD family.</text>
</comment>
<evidence type="ECO:0000313" key="7">
    <source>
        <dbReference type="Proteomes" id="UP000182818"/>
    </source>
</evidence>
<dbReference type="STRING" id="319653.SAMN04487973_102170"/>